<dbReference type="AlphaFoldDB" id="A0A2H0DX20"/>
<evidence type="ECO:0000256" key="4">
    <source>
        <dbReference type="ARBA" id="ARBA00022692"/>
    </source>
</evidence>
<dbReference type="PANTHER" id="PTHR30151:SF0">
    <property type="entry name" value="ABC TRANSPORTER PERMEASE PROTEIN MJ0413-RELATED"/>
    <property type="match status" value="1"/>
</dbReference>
<feature type="transmembrane region" description="Helical" evidence="7">
    <location>
        <begin position="38"/>
        <end position="57"/>
    </location>
</feature>
<feature type="transmembrane region" description="Helical" evidence="7">
    <location>
        <begin position="134"/>
        <end position="152"/>
    </location>
</feature>
<keyword evidence="4 7" id="KW-0812">Transmembrane</keyword>
<dbReference type="GO" id="GO:0005886">
    <property type="term" value="C:plasma membrane"/>
    <property type="evidence" value="ECO:0007669"/>
    <property type="project" value="UniProtKB-SubCell"/>
</dbReference>
<dbReference type="PANTHER" id="PTHR30151">
    <property type="entry name" value="ALKANE SULFONATE ABC TRANSPORTER-RELATED, MEMBRANE SUBUNIT"/>
    <property type="match status" value="1"/>
</dbReference>
<keyword evidence="6 7" id="KW-0472">Membrane</keyword>
<evidence type="ECO:0000256" key="2">
    <source>
        <dbReference type="ARBA" id="ARBA00022448"/>
    </source>
</evidence>
<protein>
    <submittedName>
        <fullName evidence="9">Nitrate ABC transporter permease</fullName>
    </submittedName>
</protein>
<dbReference type="EMBL" id="PCTS01000008">
    <property type="protein sequence ID" value="PIP86723.1"/>
    <property type="molecule type" value="Genomic_DNA"/>
</dbReference>
<feature type="transmembrane region" description="Helical" evidence="7">
    <location>
        <begin position="12"/>
        <end position="32"/>
    </location>
</feature>
<comment type="caution">
    <text evidence="9">The sequence shown here is derived from an EMBL/GenBank/DDBJ whole genome shotgun (WGS) entry which is preliminary data.</text>
</comment>
<evidence type="ECO:0000256" key="5">
    <source>
        <dbReference type="ARBA" id="ARBA00022989"/>
    </source>
</evidence>
<comment type="similarity">
    <text evidence="7">Belongs to the binding-protein-dependent transport system permease family.</text>
</comment>
<feature type="transmembrane region" description="Helical" evidence="7">
    <location>
        <begin position="97"/>
        <end position="122"/>
    </location>
</feature>
<evidence type="ECO:0000256" key="3">
    <source>
        <dbReference type="ARBA" id="ARBA00022475"/>
    </source>
</evidence>
<gene>
    <name evidence="9" type="ORF">COW82_00525</name>
</gene>
<evidence type="ECO:0000256" key="1">
    <source>
        <dbReference type="ARBA" id="ARBA00004651"/>
    </source>
</evidence>
<keyword evidence="5 7" id="KW-1133">Transmembrane helix</keyword>
<organism evidence="9 10">
    <name type="scientific">Candidatus Campbellbacteria bacterium CG22_combo_CG10-13_8_21_14_all_43_18</name>
    <dbReference type="NCBI Taxonomy" id="1974530"/>
    <lineage>
        <taxon>Bacteria</taxon>
        <taxon>Candidatus Campbelliibacteriota</taxon>
    </lineage>
</organism>
<dbReference type="SUPFAM" id="SSF161098">
    <property type="entry name" value="MetI-like"/>
    <property type="match status" value="1"/>
</dbReference>
<dbReference type="Gene3D" id="1.10.3720.10">
    <property type="entry name" value="MetI-like"/>
    <property type="match status" value="1"/>
</dbReference>
<name>A0A2H0DX20_9BACT</name>
<dbReference type="InterPro" id="IPR035906">
    <property type="entry name" value="MetI-like_sf"/>
</dbReference>
<feature type="domain" description="ABC transmembrane type-1" evidence="8">
    <location>
        <begin position="1"/>
        <end position="156"/>
    </location>
</feature>
<evidence type="ECO:0000259" key="8">
    <source>
        <dbReference type="PROSITE" id="PS50928"/>
    </source>
</evidence>
<dbReference type="InterPro" id="IPR000515">
    <property type="entry name" value="MetI-like"/>
</dbReference>
<dbReference type="PROSITE" id="PS50928">
    <property type="entry name" value="ABC_TM1"/>
    <property type="match status" value="1"/>
</dbReference>
<feature type="non-terminal residue" evidence="9">
    <location>
        <position position="1"/>
    </location>
</feature>
<evidence type="ECO:0000313" key="10">
    <source>
        <dbReference type="Proteomes" id="UP000231276"/>
    </source>
</evidence>
<keyword evidence="2 7" id="KW-0813">Transport</keyword>
<keyword evidence="3" id="KW-1003">Cell membrane</keyword>
<accession>A0A2H0DX20</accession>
<dbReference type="GO" id="GO:0055085">
    <property type="term" value="P:transmembrane transport"/>
    <property type="evidence" value="ECO:0007669"/>
    <property type="project" value="InterPro"/>
</dbReference>
<dbReference type="Pfam" id="PF00528">
    <property type="entry name" value="BPD_transp_1"/>
    <property type="match status" value="1"/>
</dbReference>
<dbReference type="CDD" id="cd06261">
    <property type="entry name" value="TM_PBP2"/>
    <property type="match status" value="1"/>
</dbReference>
<evidence type="ECO:0000256" key="7">
    <source>
        <dbReference type="RuleBase" id="RU363032"/>
    </source>
</evidence>
<evidence type="ECO:0000256" key="6">
    <source>
        <dbReference type="ARBA" id="ARBA00023136"/>
    </source>
</evidence>
<sequence>KWVSRLISPILELLRPIPPIAWIPLAILWFGIGNNPAYFLVFLGAFFPIFSNTYLGVSSVEETYKRAAYSLGATKKEIITDIILPASMPQIFTGLKIGLGVGWMVVIAAELVGAQSGLGYMIQLNRFLLNSPEIITGMITIGVIGFLLNLLITKIEKMTTPWNQKI</sequence>
<dbReference type="Proteomes" id="UP000231276">
    <property type="component" value="Unassembled WGS sequence"/>
</dbReference>
<proteinExistence type="inferred from homology"/>
<evidence type="ECO:0000313" key="9">
    <source>
        <dbReference type="EMBL" id="PIP86723.1"/>
    </source>
</evidence>
<reference evidence="9 10" key="1">
    <citation type="submission" date="2017-09" db="EMBL/GenBank/DDBJ databases">
        <title>Depth-based differentiation of microbial function through sediment-hosted aquifers and enrichment of novel symbionts in the deep terrestrial subsurface.</title>
        <authorList>
            <person name="Probst A.J."/>
            <person name="Ladd B."/>
            <person name="Jarett J.K."/>
            <person name="Geller-Mcgrath D.E."/>
            <person name="Sieber C.M."/>
            <person name="Emerson J.B."/>
            <person name="Anantharaman K."/>
            <person name="Thomas B.C."/>
            <person name="Malmstrom R."/>
            <person name="Stieglmeier M."/>
            <person name="Klingl A."/>
            <person name="Woyke T."/>
            <person name="Ryan C.M."/>
            <person name="Banfield J.F."/>
        </authorList>
    </citation>
    <scope>NUCLEOTIDE SEQUENCE [LARGE SCALE GENOMIC DNA]</scope>
    <source>
        <strain evidence="9">CG22_combo_CG10-13_8_21_14_all_43_18</strain>
    </source>
</reference>
<comment type="subcellular location">
    <subcellularLocation>
        <location evidence="1 7">Cell membrane</location>
        <topology evidence="1 7">Multi-pass membrane protein</topology>
    </subcellularLocation>
</comment>